<dbReference type="EMBL" id="AZNF01000014">
    <property type="protein sequence ID" value="KID61673.1"/>
    <property type="molecule type" value="Genomic_DNA"/>
</dbReference>
<reference evidence="1 2" key="1">
    <citation type="journal article" date="2014" name="Proc. Natl. Acad. Sci. U.S.A.">
        <title>Trajectory and genomic determinants of fungal-pathogen speciation and host adaptation.</title>
        <authorList>
            <person name="Hu X."/>
            <person name="Xiao G."/>
            <person name="Zheng P."/>
            <person name="Shang Y."/>
            <person name="Su Y."/>
            <person name="Zhang X."/>
            <person name="Liu X."/>
            <person name="Zhan S."/>
            <person name="St Leger R.J."/>
            <person name="Wang C."/>
        </authorList>
    </citation>
    <scope>NUCLEOTIDE SEQUENCE [LARGE SCALE GENOMIC DNA]</scope>
    <source>
        <strain evidence="1 2">ARSEF 549</strain>
    </source>
</reference>
<dbReference type="SUPFAM" id="SSF51101">
    <property type="entry name" value="Mannose-binding lectins"/>
    <property type="match status" value="1"/>
</dbReference>
<evidence type="ECO:0000313" key="2">
    <source>
        <dbReference type="Proteomes" id="UP000031186"/>
    </source>
</evidence>
<proteinExistence type="predicted"/>
<organism evidence="1 2">
    <name type="scientific">Metarhizium anisopliae (strain ARSEF 549)</name>
    <dbReference type="NCBI Taxonomy" id="3151832"/>
    <lineage>
        <taxon>Eukaryota</taxon>
        <taxon>Fungi</taxon>
        <taxon>Dikarya</taxon>
        <taxon>Ascomycota</taxon>
        <taxon>Pezizomycotina</taxon>
        <taxon>Sordariomycetes</taxon>
        <taxon>Hypocreomycetidae</taxon>
        <taxon>Hypocreales</taxon>
        <taxon>Clavicipitaceae</taxon>
        <taxon>Metarhizium</taxon>
    </lineage>
</organism>
<gene>
    <name evidence="1" type="ORF">MAN_08912</name>
</gene>
<dbReference type="InterPro" id="IPR036404">
    <property type="entry name" value="Jacalin-like_lectin_dom_sf"/>
</dbReference>
<dbReference type="Gene3D" id="2.100.10.30">
    <property type="entry name" value="Jacalin-like lectin domain"/>
    <property type="match status" value="1"/>
</dbReference>
<dbReference type="VEuPathDB" id="FungiDB:MAN_08912"/>
<evidence type="ECO:0000313" key="1">
    <source>
        <dbReference type="EMBL" id="KID61673.1"/>
    </source>
</evidence>
<sequence length="154" mass="17071">MQFKHGLAVSRTNAAQFDTLDSQTLHVSIKLPLLVHACSVVLGSSTFAVFTSQSWPLGIAVEWFNGERDKIYNRPQPGDTVSESSFEENETAIWSIRAGLRLVKLEFDTTTGQHWNARGDTGTLYPRIANGSVIGFQGMSGWEIDHLGIRYNAK</sequence>
<dbReference type="HOGENOM" id="CLU_1704640_0_0_1"/>
<name>A0A0B4EUC3_METAF</name>
<protein>
    <recommendedName>
        <fullName evidence="3">Mannose-binding lectin</fullName>
    </recommendedName>
</protein>
<accession>A0A0B4EUC3</accession>
<evidence type="ECO:0008006" key="3">
    <source>
        <dbReference type="Google" id="ProtNLM"/>
    </source>
</evidence>
<dbReference type="AlphaFoldDB" id="A0A0B4EUC3"/>
<keyword evidence="2" id="KW-1185">Reference proteome</keyword>
<feature type="non-terminal residue" evidence="1">
    <location>
        <position position="1"/>
    </location>
</feature>
<comment type="caution">
    <text evidence="1">The sequence shown here is derived from an EMBL/GenBank/DDBJ whole genome shotgun (WGS) entry which is preliminary data.</text>
</comment>
<dbReference type="Proteomes" id="UP000031186">
    <property type="component" value="Unassembled WGS sequence"/>
</dbReference>